<dbReference type="Pfam" id="PF00005">
    <property type="entry name" value="ABC_tran"/>
    <property type="match status" value="1"/>
</dbReference>
<dbReference type="InterPro" id="IPR003439">
    <property type="entry name" value="ABC_transporter-like_ATP-bd"/>
</dbReference>
<dbReference type="EMBL" id="JACGCM010002781">
    <property type="protein sequence ID" value="KAF6135630.1"/>
    <property type="molecule type" value="Genomic_DNA"/>
</dbReference>
<dbReference type="PANTHER" id="PTHR48040">
    <property type="entry name" value="PLEIOTROPIC DRUG RESISTANCE PROTEIN 1-LIKE ISOFORM X1"/>
    <property type="match status" value="1"/>
</dbReference>
<dbReference type="GO" id="GO:0005524">
    <property type="term" value="F:ATP binding"/>
    <property type="evidence" value="ECO:0007669"/>
    <property type="project" value="InterPro"/>
</dbReference>
<dbReference type="OrthoDB" id="66620at2759"/>
<dbReference type="Gene3D" id="3.40.50.300">
    <property type="entry name" value="P-loop containing nucleotide triphosphate hydrolases"/>
    <property type="match status" value="1"/>
</dbReference>
<evidence type="ECO:0000313" key="3">
    <source>
        <dbReference type="Proteomes" id="UP000541444"/>
    </source>
</evidence>
<dbReference type="SUPFAM" id="SSF52540">
    <property type="entry name" value="P-loop containing nucleoside triphosphate hydrolases"/>
    <property type="match status" value="1"/>
</dbReference>
<accession>A0A7J7KZ26</accession>
<dbReference type="AlphaFoldDB" id="A0A7J7KZ26"/>
<evidence type="ECO:0000259" key="1">
    <source>
        <dbReference type="Pfam" id="PF00005"/>
    </source>
</evidence>
<dbReference type="Proteomes" id="UP000541444">
    <property type="component" value="Unassembled WGS sequence"/>
</dbReference>
<proteinExistence type="predicted"/>
<name>A0A7J7KZ26_9MAGN</name>
<feature type="domain" description="ABC transporter" evidence="1">
    <location>
        <begin position="2"/>
        <end position="84"/>
    </location>
</feature>
<sequence>MMLLLGPLGTGKTTLLKGLARKLYSNIRVSGKITYCGHDLNEFVAQRTSSYINQHDLHYGKMTVRENLDFSGRCLKVGTRYKMLAKLSRREKGTGIKPDPEIIAFMKA</sequence>
<comment type="caution">
    <text evidence="2">The sequence shown here is derived from an EMBL/GenBank/DDBJ whole genome shotgun (WGS) entry which is preliminary data.</text>
</comment>
<dbReference type="InterPro" id="IPR027417">
    <property type="entry name" value="P-loop_NTPase"/>
</dbReference>
<gene>
    <name evidence="2" type="ORF">GIB67_028201</name>
</gene>
<evidence type="ECO:0000313" key="2">
    <source>
        <dbReference type="EMBL" id="KAF6135630.1"/>
    </source>
</evidence>
<keyword evidence="3" id="KW-1185">Reference proteome</keyword>
<dbReference type="PANTHER" id="PTHR48040:SF60">
    <property type="entry name" value="ABC TRANSPORTER DOMAIN-CONTAINING PROTEIN"/>
    <property type="match status" value="1"/>
</dbReference>
<organism evidence="2 3">
    <name type="scientific">Kingdonia uniflora</name>
    <dbReference type="NCBI Taxonomy" id="39325"/>
    <lineage>
        <taxon>Eukaryota</taxon>
        <taxon>Viridiplantae</taxon>
        <taxon>Streptophyta</taxon>
        <taxon>Embryophyta</taxon>
        <taxon>Tracheophyta</taxon>
        <taxon>Spermatophyta</taxon>
        <taxon>Magnoliopsida</taxon>
        <taxon>Ranunculales</taxon>
        <taxon>Circaeasteraceae</taxon>
        <taxon>Kingdonia</taxon>
    </lineage>
</organism>
<protein>
    <recommendedName>
        <fullName evidence="1">ABC transporter domain-containing protein</fullName>
    </recommendedName>
</protein>
<reference evidence="2 3" key="1">
    <citation type="journal article" date="2020" name="IScience">
        <title>Genome Sequencing of the Endangered Kingdonia uniflora (Circaeasteraceae, Ranunculales) Reveals Potential Mechanisms of Evolutionary Specialization.</title>
        <authorList>
            <person name="Sun Y."/>
            <person name="Deng T."/>
            <person name="Zhang A."/>
            <person name="Moore M.J."/>
            <person name="Landis J.B."/>
            <person name="Lin N."/>
            <person name="Zhang H."/>
            <person name="Zhang X."/>
            <person name="Huang J."/>
            <person name="Zhang X."/>
            <person name="Sun H."/>
            <person name="Wang H."/>
        </authorList>
    </citation>
    <scope>NUCLEOTIDE SEQUENCE [LARGE SCALE GENOMIC DNA]</scope>
    <source>
        <strain evidence="2">TB1705</strain>
        <tissue evidence="2">Leaf</tissue>
    </source>
</reference>
<dbReference type="GO" id="GO:0016887">
    <property type="term" value="F:ATP hydrolysis activity"/>
    <property type="evidence" value="ECO:0007669"/>
    <property type="project" value="InterPro"/>
</dbReference>